<dbReference type="OrthoDB" id="637682at2759"/>
<reference evidence="5" key="1">
    <citation type="submission" date="2020-03" db="EMBL/GenBank/DDBJ databases">
        <title>A high-quality chromosome-level genome assembly of a woody plant with both climbing and erect habits, Rhamnella rubrinervis.</title>
        <authorList>
            <person name="Lu Z."/>
            <person name="Yang Y."/>
            <person name="Zhu X."/>
            <person name="Sun Y."/>
        </authorList>
    </citation>
    <scope>NUCLEOTIDE SEQUENCE</scope>
    <source>
        <strain evidence="5">BYM</strain>
        <tissue evidence="5">Leaf</tissue>
    </source>
</reference>
<organism evidence="5 6">
    <name type="scientific">Rhamnella rubrinervis</name>
    <dbReference type="NCBI Taxonomy" id="2594499"/>
    <lineage>
        <taxon>Eukaryota</taxon>
        <taxon>Viridiplantae</taxon>
        <taxon>Streptophyta</taxon>
        <taxon>Embryophyta</taxon>
        <taxon>Tracheophyta</taxon>
        <taxon>Spermatophyta</taxon>
        <taxon>Magnoliopsida</taxon>
        <taxon>eudicotyledons</taxon>
        <taxon>Gunneridae</taxon>
        <taxon>Pentapetalae</taxon>
        <taxon>rosids</taxon>
        <taxon>fabids</taxon>
        <taxon>Rosales</taxon>
        <taxon>Rhamnaceae</taxon>
        <taxon>rhamnoid group</taxon>
        <taxon>Rhamneae</taxon>
        <taxon>Rhamnella</taxon>
    </lineage>
</organism>
<feature type="chain" id="PRO_5035453140" evidence="4">
    <location>
        <begin position="19"/>
        <end position="393"/>
    </location>
</feature>
<comment type="caution">
    <text evidence="5">The sequence shown here is derived from an EMBL/GenBank/DDBJ whole genome shotgun (WGS) entry which is preliminary data.</text>
</comment>
<dbReference type="Gene3D" id="1.25.70.10">
    <property type="entry name" value="Transcription termination factor 3, mitochondrial"/>
    <property type="match status" value="1"/>
</dbReference>
<evidence type="ECO:0000256" key="2">
    <source>
        <dbReference type="ARBA" id="ARBA00022472"/>
    </source>
</evidence>
<evidence type="ECO:0000256" key="3">
    <source>
        <dbReference type="ARBA" id="ARBA00022946"/>
    </source>
</evidence>
<evidence type="ECO:0000256" key="4">
    <source>
        <dbReference type="SAM" id="SignalP"/>
    </source>
</evidence>
<dbReference type="SMART" id="SM00733">
    <property type="entry name" value="Mterf"/>
    <property type="match status" value="7"/>
</dbReference>
<keyword evidence="2" id="KW-0805">Transcription regulation</keyword>
<dbReference type="Pfam" id="PF02536">
    <property type="entry name" value="mTERF"/>
    <property type="match status" value="2"/>
</dbReference>
<dbReference type="EMBL" id="VOIH02000012">
    <property type="protein sequence ID" value="KAF3431941.1"/>
    <property type="molecule type" value="Genomic_DNA"/>
</dbReference>
<dbReference type="FunFam" id="1.25.70.10:FF:000001">
    <property type="entry name" value="Mitochondrial transcription termination factor-like"/>
    <property type="match status" value="1"/>
</dbReference>
<evidence type="ECO:0000313" key="6">
    <source>
        <dbReference type="Proteomes" id="UP000796880"/>
    </source>
</evidence>
<keyword evidence="6" id="KW-1185">Reference proteome</keyword>
<keyword evidence="2" id="KW-0804">Transcription</keyword>
<accession>A0A8K0DNG2</accession>
<evidence type="ECO:0000313" key="5">
    <source>
        <dbReference type="EMBL" id="KAF3431941.1"/>
    </source>
</evidence>
<dbReference type="PANTHER" id="PTHR13068">
    <property type="entry name" value="CGI-12 PROTEIN-RELATED"/>
    <property type="match status" value="1"/>
</dbReference>
<keyword evidence="2" id="KW-0806">Transcription termination</keyword>
<sequence length="393" mass="45410">MQMPTLVWRLCFFHSSSSHFLLVPSKPIRIFFSFFSSPAKTLSSNSPFFNYLINSFKLTETEALSISDRFSGSWVTYPEKPQSVHSLLREYGFSETQIRSTVRVLPRILFIDAKKILKPKLEFFKQLGLVDSDLGKFISYNSTLLTVSLERKLVPCVEILKKILVNDKNGEGLIRVLSRCNMVVRKDPQTRLLRNVAFLQSCGIVGSQLSALLKCQPWLFVTSESYLRELVSRVLNMGFSVNSRMLVHALYTVSCLSNQTFRKKLDLFGNFGFSEQECVEMFRRAPSLFRASEEKLKFGIVFFMNTVKYEKSILVRRPGCLISSMENRVIPRFNVLQVIKLKKLLDKEPSFYSVLYMTDEEFLDKFISRFTDDAEELLFAYKSHLLDSSEEES</sequence>
<dbReference type="GO" id="GO:0006353">
    <property type="term" value="P:DNA-templated transcription termination"/>
    <property type="evidence" value="ECO:0007669"/>
    <property type="project" value="UniProtKB-KW"/>
</dbReference>
<proteinExistence type="inferred from homology"/>
<dbReference type="PANTHER" id="PTHR13068:SF173">
    <property type="entry name" value="EMB|CAB62602.1"/>
    <property type="match status" value="1"/>
</dbReference>
<dbReference type="Proteomes" id="UP000796880">
    <property type="component" value="Unassembled WGS sequence"/>
</dbReference>
<feature type="signal peptide" evidence="4">
    <location>
        <begin position="1"/>
        <end position="18"/>
    </location>
</feature>
<name>A0A8K0DNG2_9ROSA</name>
<comment type="similarity">
    <text evidence="1">Belongs to the mTERF family.</text>
</comment>
<keyword evidence="4" id="KW-0732">Signal</keyword>
<dbReference type="InterPro" id="IPR038538">
    <property type="entry name" value="MTERF_sf"/>
</dbReference>
<dbReference type="GO" id="GO:0003676">
    <property type="term" value="F:nucleic acid binding"/>
    <property type="evidence" value="ECO:0007669"/>
    <property type="project" value="InterPro"/>
</dbReference>
<gene>
    <name evidence="5" type="ORF">FNV43_RR26677</name>
</gene>
<keyword evidence="3" id="KW-0809">Transit peptide</keyword>
<dbReference type="InterPro" id="IPR003690">
    <property type="entry name" value="MTERF"/>
</dbReference>
<protein>
    <submittedName>
        <fullName evidence="5">Uncharacterized protein</fullName>
    </submittedName>
</protein>
<evidence type="ECO:0000256" key="1">
    <source>
        <dbReference type="ARBA" id="ARBA00007692"/>
    </source>
</evidence>
<dbReference type="AlphaFoldDB" id="A0A8K0DNG2"/>